<gene>
    <name evidence="1" type="ORF">D5H78_10900</name>
</gene>
<dbReference type="Gene3D" id="1.20.120.450">
    <property type="entry name" value="dinb family like domain"/>
    <property type="match status" value="1"/>
</dbReference>
<sequence>MQDDGRGDLLAYLRDGRAALVWKLEGLAELDVRRPLTPTGTNLLGLVKHLAHVEAGYLGGALGRPFPDLPWPPRADDADLWARADEPREAVLDLYRRAQEHAEATVAALPPGAVGEVPWWPPGRRRATVHHLLVRVLTDTQRHAGQADVLREGLDGAAGLLPGTSSLAEEDPGRRAAYRDRLEAVARDAARRAGGRV</sequence>
<comment type="caution">
    <text evidence="1">The sequence shown here is derived from an EMBL/GenBank/DDBJ whole genome shotgun (WGS) entry which is preliminary data.</text>
</comment>
<dbReference type="OrthoDB" id="4548523at2"/>
<protein>
    <submittedName>
        <fullName evidence="1">DinB family protein</fullName>
    </submittedName>
</protein>
<evidence type="ECO:0000313" key="1">
    <source>
        <dbReference type="EMBL" id="RJK96158.1"/>
    </source>
</evidence>
<dbReference type="InterPro" id="IPR034660">
    <property type="entry name" value="DinB/YfiT-like"/>
</dbReference>
<dbReference type="Pfam" id="PF04978">
    <property type="entry name" value="MST"/>
    <property type="match status" value="1"/>
</dbReference>
<dbReference type="AlphaFoldDB" id="A0A3A3YX28"/>
<name>A0A3A3YX28_9ACTN</name>
<dbReference type="InterPro" id="IPR007061">
    <property type="entry name" value="MST-like"/>
</dbReference>
<dbReference type="Proteomes" id="UP000265614">
    <property type="component" value="Unassembled WGS sequence"/>
</dbReference>
<dbReference type="SUPFAM" id="SSF109854">
    <property type="entry name" value="DinB/YfiT-like putative metalloenzymes"/>
    <property type="match status" value="1"/>
</dbReference>
<keyword evidence="2" id="KW-1185">Reference proteome</keyword>
<organism evidence="1 2">
    <name type="scientific">Vallicoccus soli</name>
    <dbReference type="NCBI Taxonomy" id="2339232"/>
    <lineage>
        <taxon>Bacteria</taxon>
        <taxon>Bacillati</taxon>
        <taxon>Actinomycetota</taxon>
        <taxon>Actinomycetes</taxon>
        <taxon>Motilibacterales</taxon>
        <taxon>Vallicoccaceae</taxon>
        <taxon>Vallicoccus</taxon>
    </lineage>
</organism>
<accession>A0A3A3YX28</accession>
<evidence type="ECO:0000313" key="2">
    <source>
        <dbReference type="Proteomes" id="UP000265614"/>
    </source>
</evidence>
<reference evidence="1 2" key="1">
    <citation type="submission" date="2018-09" db="EMBL/GenBank/DDBJ databases">
        <title>YIM 75000 draft genome.</title>
        <authorList>
            <person name="Tang S."/>
            <person name="Feng Y."/>
        </authorList>
    </citation>
    <scope>NUCLEOTIDE SEQUENCE [LARGE SCALE GENOMIC DNA]</scope>
    <source>
        <strain evidence="1 2">YIM 75000</strain>
    </source>
</reference>
<proteinExistence type="predicted"/>
<dbReference type="EMBL" id="QZEZ01000004">
    <property type="protein sequence ID" value="RJK96158.1"/>
    <property type="molecule type" value="Genomic_DNA"/>
</dbReference>